<dbReference type="GO" id="GO:0004497">
    <property type="term" value="F:monooxygenase activity"/>
    <property type="evidence" value="ECO:0007669"/>
    <property type="project" value="UniProtKB-KW"/>
</dbReference>
<dbReference type="Proteomes" id="UP000053558">
    <property type="component" value="Unassembled WGS sequence"/>
</dbReference>
<protein>
    <submittedName>
        <fullName evidence="12">Cytochrome P450</fullName>
    </submittedName>
</protein>
<dbReference type="GeneID" id="19202266"/>
<evidence type="ECO:0000256" key="6">
    <source>
        <dbReference type="ARBA" id="ARBA00023002"/>
    </source>
</evidence>
<keyword evidence="4 9" id="KW-0349">Heme</keyword>
<keyword evidence="5 9" id="KW-0479">Metal-binding</keyword>
<evidence type="ECO:0000256" key="7">
    <source>
        <dbReference type="ARBA" id="ARBA00023004"/>
    </source>
</evidence>
<dbReference type="EMBL" id="JH711587">
    <property type="protein sequence ID" value="EIW75950.1"/>
    <property type="molecule type" value="Genomic_DNA"/>
</dbReference>
<keyword evidence="6 10" id="KW-0560">Oxidoreductase</keyword>
<dbReference type="GO" id="GO:0005506">
    <property type="term" value="F:iron ion binding"/>
    <property type="evidence" value="ECO:0007669"/>
    <property type="project" value="InterPro"/>
</dbReference>
<dbReference type="KEGG" id="cput:CONPUDRAFT_147013"/>
<dbReference type="PRINTS" id="PR00463">
    <property type="entry name" value="EP450I"/>
</dbReference>
<keyword evidence="8 10" id="KW-0503">Monooxygenase</keyword>
<dbReference type="PRINTS" id="PR00385">
    <property type="entry name" value="P450"/>
</dbReference>
<organism evidence="12 13">
    <name type="scientific">Coniophora puteana (strain RWD-64-598)</name>
    <name type="common">Brown rot fungus</name>
    <dbReference type="NCBI Taxonomy" id="741705"/>
    <lineage>
        <taxon>Eukaryota</taxon>
        <taxon>Fungi</taxon>
        <taxon>Dikarya</taxon>
        <taxon>Basidiomycota</taxon>
        <taxon>Agaricomycotina</taxon>
        <taxon>Agaricomycetes</taxon>
        <taxon>Agaricomycetidae</taxon>
        <taxon>Boletales</taxon>
        <taxon>Coniophorineae</taxon>
        <taxon>Coniophoraceae</taxon>
        <taxon>Coniophora</taxon>
    </lineage>
</organism>
<keyword evidence="13" id="KW-1185">Reference proteome</keyword>
<dbReference type="GO" id="GO:0016705">
    <property type="term" value="F:oxidoreductase activity, acting on paired donors, with incorporation or reduction of molecular oxygen"/>
    <property type="evidence" value="ECO:0007669"/>
    <property type="project" value="InterPro"/>
</dbReference>
<feature type="binding site" description="axial binding residue" evidence="9">
    <location>
        <position position="461"/>
    </location>
    <ligand>
        <name>heme</name>
        <dbReference type="ChEBI" id="CHEBI:30413"/>
    </ligand>
    <ligandPart>
        <name>Fe</name>
        <dbReference type="ChEBI" id="CHEBI:18248"/>
    </ligandPart>
</feature>
<dbReference type="PROSITE" id="PS00086">
    <property type="entry name" value="CYTOCHROME_P450"/>
    <property type="match status" value="1"/>
</dbReference>
<feature type="region of interest" description="Disordered" evidence="11">
    <location>
        <begin position="1"/>
        <end position="44"/>
    </location>
</feature>
<dbReference type="RefSeq" id="XP_007773943.1">
    <property type="nucleotide sequence ID" value="XM_007775753.1"/>
</dbReference>
<evidence type="ECO:0000256" key="5">
    <source>
        <dbReference type="ARBA" id="ARBA00022723"/>
    </source>
</evidence>
<name>A0A5M3MAX7_CONPW</name>
<dbReference type="InterPro" id="IPR036396">
    <property type="entry name" value="Cyt_P450_sf"/>
</dbReference>
<evidence type="ECO:0000313" key="13">
    <source>
        <dbReference type="Proteomes" id="UP000053558"/>
    </source>
</evidence>
<evidence type="ECO:0000256" key="4">
    <source>
        <dbReference type="ARBA" id="ARBA00022617"/>
    </source>
</evidence>
<evidence type="ECO:0000256" key="9">
    <source>
        <dbReference type="PIRSR" id="PIRSR602401-1"/>
    </source>
</evidence>
<comment type="pathway">
    <text evidence="2">Secondary metabolite biosynthesis.</text>
</comment>
<evidence type="ECO:0000256" key="8">
    <source>
        <dbReference type="ARBA" id="ARBA00023033"/>
    </source>
</evidence>
<evidence type="ECO:0000256" key="1">
    <source>
        <dbReference type="ARBA" id="ARBA00001971"/>
    </source>
</evidence>
<dbReference type="InterPro" id="IPR050364">
    <property type="entry name" value="Cytochrome_P450_fung"/>
</dbReference>
<dbReference type="PANTHER" id="PTHR46300">
    <property type="entry name" value="P450, PUTATIVE (EUROFUNG)-RELATED-RELATED"/>
    <property type="match status" value="1"/>
</dbReference>
<sequence>MALPLVSVPNDVSASGHEQRSPRAARCADSGLANDAKAPFPPGPPGVPLLGNTLAIDAEKPYETFEAWTREYGDLVYCRLFGQDTLVVGSESVARDLLERRSSNFSDKTMLGAAELLGLDRLSAFVPHTDHWRLHRRVFHQAIRQDAVARYRPAQLRAAHELCRNIFLAPRAYVEHLTLHAGAIILATVYGYDVSGRHDDAMLAIIERANEHVTGNGTPFVFAIFEAFPSLARIPKWLGPVGSLARLAHDSNKYVSDMVEVPFVWVRKTMSEGYTTVTSSMVSDSLRKFGDEDGAVDIETEKAIKGSAAAAFTAGTETTFAVIQIFILAMIRRPDVQRRLHAQLDAAVGSGSDGRLPTFEDRPQLPLLDAVLRETLRWRPVVPVNLPHGVSEDDVYEGCFIPGGADVIVNTHAILHDSVLYPSPDTFNPDRFLDPSSGALDDTSAAWRRVSLAFGLGRRVCPGRHLAEGSIWAAMASLLAVFEFGPPRDEHGKEVEFDVKWTSGMVRRPLPFPCEIKPRYAGVLEKIEAELM</sequence>
<proteinExistence type="inferred from homology"/>
<dbReference type="InterPro" id="IPR001128">
    <property type="entry name" value="Cyt_P450"/>
</dbReference>
<evidence type="ECO:0000256" key="2">
    <source>
        <dbReference type="ARBA" id="ARBA00005179"/>
    </source>
</evidence>
<gene>
    <name evidence="12" type="ORF">CONPUDRAFT_147013</name>
</gene>
<dbReference type="CDD" id="cd11065">
    <property type="entry name" value="CYP64-like"/>
    <property type="match status" value="1"/>
</dbReference>
<comment type="similarity">
    <text evidence="3 10">Belongs to the cytochrome P450 family.</text>
</comment>
<comment type="cofactor">
    <cofactor evidence="1 9">
        <name>heme</name>
        <dbReference type="ChEBI" id="CHEBI:30413"/>
    </cofactor>
</comment>
<dbReference type="Pfam" id="PF00067">
    <property type="entry name" value="p450"/>
    <property type="match status" value="1"/>
</dbReference>
<dbReference type="InterPro" id="IPR002401">
    <property type="entry name" value="Cyt_P450_E_grp-I"/>
</dbReference>
<evidence type="ECO:0000256" key="11">
    <source>
        <dbReference type="SAM" id="MobiDB-lite"/>
    </source>
</evidence>
<reference evidence="13" key="1">
    <citation type="journal article" date="2012" name="Science">
        <title>The Paleozoic origin of enzymatic lignin decomposition reconstructed from 31 fungal genomes.</title>
        <authorList>
            <person name="Floudas D."/>
            <person name="Binder M."/>
            <person name="Riley R."/>
            <person name="Barry K."/>
            <person name="Blanchette R.A."/>
            <person name="Henrissat B."/>
            <person name="Martinez A.T."/>
            <person name="Otillar R."/>
            <person name="Spatafora J.W."/>
            <person name="Yadav J.S."/>
            <person name="Aerts A."/>
            <person name="Benoit I."/>
            <person name="Boyd A."/>
            <person name="Carlson A."/>
            <person name="Copeland A."/>
            <person name="Coutinho P.M."/>
            <person name="de Vries R.P."/>
            <person name="Ferreira P."/>
            <person name="Findley K."/>
            <person name="Foster B."/>
            <person name="Gaskell J."/>
            <person name="Glotzer D."/>
            <person name="Gorecki P."/>
            <person name="Heitman J."/>
            <person name="Hesse C."/>
            <person name="Hori C."/>
            <person name="Igarashi K."/>
            <person name="Jurgens J.A."/>
            <person name="Kallen N."/>
            <person name="Kersten P."/>
            <person name="Kohler A."/>
            <person name="Kuees U."/>
            <person name="Kumar T.K.A."/>
            <person name="Kuo A."/>
            <person name="LaButti K."/>
            <person name="Larrondo L.F."/>
            <person name="Lindquist E."/>
            <person name="Ling A."/>
            <person name="Lombard V."/>
            <person name="Lucas S."/>
            <person name="Lundell T."/>
            <person name="Martin R."/>
            <person name="McLaughlin D.J."/>
            <person name="Morgenstern I."/>
            <person name="Morin E."/>
            <person name="Murat C."/>
            <person name="Nagy L.G."/>
            <person name="Nolan M."/>
            <person name="Ohm R.A."/>
            <person name="Patyshakuliyeva A."/>
            <person name="Rokas A."/>
            <person name="Ruiz-Duenas F.J."/>
            <person name="Sabat G."/>
            <person name="Salamov A."/>
            <person name="Samejima M."/>
            <person name="Schmutz J."/>
            <person name="Slot J.C."/>
            <person name="St John F."/>
            <person name="Stenlid J."/>
            <person name="Sun H."/>
            <person name="Sun S."/>
            <person name="Syed K."/>
            <person name="Tsang A."/>
            <person name="Wiebenga A."/>
            <person name="Young D."/>
            <person name="Pisabarro A."/>
            <person name="Eastwood D.C."/>
            <person name="Martin F."/>
            <person name="Cullen D."/>
            <person name="Grigoriev I.V."/>
            <person name="Hibbett D.S."/>
        </authorList>
    </citation>
    <scope>NUCLEOTIDE SEQUENCE [LARGE SCALE GENOMIC DNA]</scope>
    <source>
        <strain evidence="13">RWD-64-598 SS2</strain>
    </source>
</reference>
<dbReference type="OrthoDB" id="3945418at2759"/>
<evidence type="ECO:0000256" key="3">
    <source>
        <dbReference type="ARBA" id="ARBA00010617"/>
    </source>
</evidence>
<dbReference type="AlphaFoldDB" id="A0A5M3MAX7"/>
<dbReference type="SUPFAM" id="SSF48264">
    <property type="entry name" value="Cytochrome P450"/>
    <property type="match status" value="1"/>
</dbReference>
<evidence type="ECO:0000256" key="10">
    <source>
        <dbReference type="RuleBase" id="RU000461"/>
    </source>
</evidence>
<comment type="caution">
    <text evidence="12">The sequence shown here is derived from an EMBL/GenBank/DDBJ whole genome shotgun (WGS) entry which is preliminary data.</text>
</comment>
<evidence type="ECO:0000313" key="12">
    <source>
        <dbReference type="EMBL" id="EIW75950.1"/>
    </source>
</evidence>
<dbReference type="GO" id="GO:0020037">
    <property type="term" value="F:heme binding"/>
    <property type="evidence" value="ECO:0007669"/>
    <property type="project" value="InterPro"/>
</dbReference>
<dbReference type="InterPro" id="IPR017972">
    <property type="entry name" value="Cyt_P450_CS"/>
</dbReference>
<dbReference type="Gene3D" id="1.10.630.10">
    <property type="entry name" value="Cytochrome P450"/>
    <property type="match status" value="1"/>
</dbReference>
<keyword evidence="7 9" id="KW-0408">Iron</keyword>
<dbReference type="PANTHER" id="PTHR46300:SF7">
    <property type="entry name" value="P450, PUTATIVE (EUROFUNG)-RELATED"/>
    <property type="match status" value="1"/>
</dbReference>
<accession>A0A5M3MAX7</accession>